<name>G0N204_CAEBE</name>
<gene>
    <name evidence="3" type="ORF">CAEBREN_01188</name>
</gene>
<dbReference type="AlphaFoldDB" id="G0N204"/>
<dbReference type="PANTHER" id="PTHR21690:SF2">
    <property type="entry name" value="CUB DOMAIN-CONTAINING PROTEIN-RELATED"/>
    <property type="match status" value="1"/>
</dbReference>
<feature type="domain" description="VWFA" evidence="2">
    <location>
        <begin position="174"/>
        <end position="323"/>
    </location>
</feature>
<dbReference type="eggNOG" id="ENOG502TH7Z">
    <property type="taxonomic scope" value="Eukaryota"/>
</dbReference>
<keyword evidence="4" id="KW-1185">Reference proteome</keyword>
<dbReference type="InterPro" id="IPR002035">
    <property type="entry name" value="VWF_A"/>
</dbReference>
<dbReference type="PANTHER" id="PTHR21690">
    <property type="entry name" value="CUB DOMAIN-CONTAINING PROTEIN-RELATED"/>
    <property type="match status" value="1"/>
</dbReference>
<dbReference type="STRING" id="135651.G0N204"/>
<feature type="chain" id="PRO_5003404042" description="VWFA domain-containing protein" evidence="1">
    <location>
        <begin position="19"/>
        <end position="495"/>
    </location>
</feature>
<dbReference type="OrthoDB" id="5867014at2759"/>
<feature type="signal peptide" evidence="1">
    <location>
        <begin position="1"/>
        <end position="18"/>
    </location>
</feature>
<dbReference type="EMBL" id="GL379828">
    <property type="protein sequence ID" value="EGT50302.1"/>
    <property type="molecule type" value="Genomic_DNA"/>
</dbReference>
<evidence type="ECO:0000313" key="4">
    <source>
        <dbReference type="Proteomes" id="UP000008068"/>
    </source>
</evidence>
<evidence type="ECO:0000256" key="1">
    <source>
        <dbReference type="SAM" id="SignalP"/>
    </source>
</evidence>
<protein>
    <recommendedName>
        <fullName evidence="2">VWFA domain-containing protein</fullName>
    </recommendedName>
</protein>
<dbReference type="Proteomes" id="UP000008068">
    <property type="component" value="Unassembled WGS sequence"/>
</dbReference>
<evidence type="ECO:0000259" key="2">
    <source>
        <dbReference type="PROSITE" id="PS50234"/>
    </source>
</evidence>
<dbReference type="InterPro" id="IPR036465">
    <property type="entry name" value="vWFA_dom_sf"/>
</dbReference>
<accession>G0N204</accession>
<dbReference type="SUPFAM" id="SSF53300">
    <property type="entry name" value="vWA-like"/>
    <property type="match status" value="1"/>
</dbReference>
<keyword evidence="1" id="KW-0732">Signal</keyword>
<dbReference type="InParanoid" id="G0N204"/>
<dbReference type="FunCoup" id="G0N204">
    <property type="interactions" value="126"/>
</dbReference>
<organism evidence="4">
    <name type="scientific">Caenorhabditis brenneri</name>
    <name type="common">Nematode worm</name>
    <dbReference type="NCBI Taxonomy" id="135651"/>
    <lineage>
        <taxon>Eukaryota</taxon>
        <taxon>Metazoa</taxon>
        <taxon>Ecdysozoa</taxon>
        <taxon>Nematoda</taxon>
        <taxon>Chromadorea</taxon>
        <taxon>Rhabditida</taxon>
        <taxon>Rhabditina</taxon>
        <taxon>Rhabditomorpha</taxon>
        <taxon>Rhabditoidea</taxon>
        <taxon>Rhabditidae</taxon>
        <taxon>Peloderinae</taxon>
        <taxon>Caenorhabditis</taxon>
    </lineage>
</organism>
<sequence>MLEKAVILLLLAITGANAVCTCYNPNLVQGTKVAVSNAFDNGDFSTCYSASCGFLAYSGDPAVGWNKINVRFASAADPTGKFDIYNGNSTSSVKIATYGVSDSATDVALYSSTPFIYVVYSQTSTSSPNAYYGFLYAGGGLSVPTTPAPTTVPPTTIPYSNPLYARDPQLISHDILVLVNQNYGQSNGLTALNDTISKFVNLLSVTTSTDSEKQSRLGLATIIPYAPYYSAQGEIWMMNSTDVIRALPAAGVTIAVNIIEALKNVVPSFFKVDNPTAATRKNVQRSVILFTSSWYDNAVLDDSVKKVFDDNGVNLAIIGYNTNSAQLSGNQWYNYAPLTNTTDSDVAGFVNRFYLNSDKINTYQNNWCKKSADPASTGSSVTEPSNYLGPPVSGATWTSSFDGQKGRYCNFQDTTYTYTRTDATKLVQITVYYELEVEQDYLKFFADGVEVESFTGIDVNNALFKLDATVITARFTSDSSGVRRGFYVKFDEVPR</sequence>
<dbReference type="OMA" id="AQGEIWK"/>
<evidence type="ECO:0000313" key="3">
    <source>
        <dbReference type="EMBL" id="EGT50302.1"/>
    </source>
</evidence>
<reference evidence="4" key="1">
    <citation type="submission" date="2011-07" db="EMBL/GenBank/DDBJ databases">
        <authorList>
            <consortium name="Caenorhabditis brenneri Sequencing and Analysis Consortium"/>
            <person name="Wilson R.K."/>
        </authorList>
    </citation>
    <scope>NUCLEOTIDE SEQUENCE [LARGE SCALE GENOMIC DNA]</scope>
    <source>
        <strain evidence="4">PB2801</strain>
    </source>
</reference>
<dbReference type="HOGENOM" id="CLU_520963_0_0_1"/>
<proteinExistence type="predicted"/>
<dbReference type="PROSITE" id="PS50234">
    <property type="entry name" value="VWFA"/>
    <property type="match status" value="1"/>
</dbReference>